<dbReference type="EMBL" id="CADCVC010000073">
    <property type="protein sequence ID" value="CAA9435327.1"/>
    <property type="molecule type" value="Genomic_DNA"/>
</dbReference>
<protein>
    <submittedName>
        <fullName evidence="1">Uncharacterized protein</fullName>
    </submittedName>
</protein>
<gene>
    <name evidence="1" type="ORF">AVDCRST_MAG80-870</name>
</gene>
<accession>A0A6J4QEF8</accession>
<reference evidence="1" key="1">
    <citation type="submission" date="2020-02" db="EMBL/GenBank/DDBJ databases">
        <authorList>
            <person name="Meier V. D."/>
        </authorList>
    </citation>
    <scope>NUCLEOTIDE SEQUENCE</scope>
    <source>
        <strain evidence="1">AVDCRST_MAG80</strain>
    </source>
</reference>
<evidence type="ECO:0000313" key="1">
    <source>
        <dbReference type="EMBL" id="CAA9435327.1"/>
    </source>
</evidence>
<name>A0A6J4QEF8_9ACTN</name>
<dbReference type="AlphaFoldDB" id="A0A6J4QEF8"/>
<proteinExistence type="predicted"/>
<sequence>MTLQPAQPYLRLVPRKARARRYRMMIRVEAVKAKRDPARREEGTAIGASS</sequence>
<organism evidence="1">
    <name type="scientific">uncultured Rubrobacteraceae bacterium</name>
    <dbReference type="NCBI Taxonomy" id="349277"/>
    <lineage>
        <taxon>Bacteria</taxon>
        <taxon>Bacillati</taxon>
        <taxon>Actinomycetota</taxon>
        <taxon>Rubrobacteria</taxon>
        <taxon>Rubrobacterales</taxon>
        <taxon>Rubrobacteraceae</taxon>
        <taxon>environmental samples</taxon>
    </lineage>
</organism>